<accession>A0ABX0P434</accession>
<keyword evidence="4" id="KW-1185">Reference proteome</keyword>
<evidence type="ECO:0000313" key="3">
    <source>
        <dbReference type="EMBL" id="NHZ93510.1"/>
    </source>
</evidence>
<keyword evidence="2" id="KW-1133">Transmembrane helix</keyword>
<evidence type="ECO:0008006" key="5">
    <source>
        <dbReference type="Google" id="ProtNLM"/>
    </source>
</evidence>
<organism evidence="3 4">
    <name type="scientific">Massilia mucilaginosa</name>
    <dbReference type="NCBI Taxonomy" id="2609282"/>
    <lineage>
        <taxon>Bacteria</taxon>
        <taxon>Pseudomonadati</taxon>
        <taxon>Pseudomonadota</taxon>
        <taxon>Betaproteobacteria</taxon>
        <taxon>Burkholderiales</taxon>
        <taxon>Oxalobacteraceae</taxon>
        <taxon>Telluria group</taxon>
        <taxon>Massilia</taxon>
    </lineage>
</organism>
<feature type="compositionally biased region" description="Polar residues" evidence="1">
    <location>
        <begin position="37"/>
        <end position="57"/>
    </location>
</feature>
<dbReference type="Proteomes" id="UP000609726">
    <property type="component" value="Unassembled WGS sequence"/>
</dbReference>
<feature type="transmembrane region" description="Helical" evidence="2">
    <location>
        <begin position="127"/>
        <end position="146"/>
    </location>
</feature>
<feature type="transmembrane region" description="Helical" evidence="2">
    <location>
        <begin position="104"/>
        <end position="121"/>
    </location>
</feature>
<dbReference type="RefSeq" id="WP_223164873.1">
    <property type="nucleotide sequence ID" value="NZ_WHJH01000077.1"/>
</dbReference>
<evidence type="ECO:0000256" key="1">
    <source>
        <dbReference type="SAM" id="MobiDB-lite"/>
    </source>
</evidence>
<gene>
    <name evidence="3" type="ORF">F2P45_31580</name>
</gene>
<feature type="region of interest" description="Disordered" evidence="1">
    <location>
        <begin position="33"/>
        <end position="58"/>
    </location>
</feature>
<evidence type="ECO:0000313" key="4">
    <source>
        <dbReference type="Proteomes" id="UP000609726"/>
    </source>
</evidence>
<comment type="caution">
    <text evidence="3">The sequence shown here is derived from an EMBL/GenBank/DDBJ whole genome shotgun (WGS) entry which is preliminary data.</text>
</comment>
<dbReference type="EMBL" id="WHJH01000077">
    <property type="protein sequence ID" value="NHZ93510.1"/>
    <property type="molecule type" value="Genomic_DNA"/>
</dbReference>
<name>A0ABX0P434_9BURK</name>
<evidence type="ECO:0000256" key="2">
    <source>
        <dbReference type="SAM" id="Phobius"/>
    </source>
</evidence>
<keyword evidence="2" id="KW-0472">Membrane</keyword>
<sequence length="168" mass="18674">MGTLNQMCARSEDIYREKVFLYDAVVAQYQDKKPQEAKSSAKNSSSTGRKLSTNAQSQEREMNIDLLPVPELDCPQCGANKWRHFAIPGQTGLQQQLLRSDDRLMTASFAVFVAAIFLLIVPALRDLGFVAVGILLCLVPSSFLVLRWTDNIKSTLHLCETCGFVSSE</sequence>
<reference evidence="3 4" key="1">
    <citation type="submission" date="2019-10" db="EMBL/GenBank/DDBJ databases">
        <title>Taxonomy of Antarctic Massilia spp.: description of Massilia rubra sp. nov., Massilia aquatica sp. nov., Massilia mucilaginosa sp. nov., Massilia frigida sp. nov. isolated from streams, lakes and regoliths.</title>
        <authorList>
            <person name="Holochova P."/>
            <person name="Sedlacek I."/>
            <person name="Kralova S."/>
            <person name="Maslanova I."/>
            <person name="Busse H.-J."/>
            <person name="Stankova E."/>
            <person name="Vrbovska V."/>
            <person name="Kovarovic V."/>
            <person name="Bartak M."/>
            <person name="Svec P."/>
            <person name="Pantucek R."/>
        </authorList>
    </citation>
    <scope>NUCLEOTIDE SEQUENCE [LARGE SCALE GENOMIC DNA]</scope>
    <source>
        <strain evidence="3 4">CCM 8733</strain>
    </source>
</reference>
<protein>
    <recommendedName>
        <fullName evidence="5">LITAF domain-containing protein</fullName>
    </recommendedName>
</protein>
<keyword evidence="2" id="KW-0812">Transmembrane</keyword>
<proteinExistence type="predicted"/>